<dbReference type="Proteomes" id="UP000711736">
    <property type="component" value="Unassembled WGS sequence"/>
</dbReference>
<protein>
    <submittedName>
        <fullName evidence="1">Uncharacterized protein</fullName>
    </submittedName>
</protein>
<dbReference type="EMBL" id="JAFEJU010000005">
    <property type="protein sequence ID" value="MBT1175449.1"/>
    <property type="molecule type" value="Genomic_DNA"/>
</dbReference>
<sequence length="117" mass="13889">MSRTWKDRPYRIMEAEAERAGYMHTRRWPLPHNMSATRLVPDVAAYAYATNHNLHIPARRIRDYLWIEDDWIPDYGASHRVREALNAAAIAANNGYDMSDWDDSIAYQRRRRWIIGE</sequence>
<proteinExistence type="predicted"/>
<evidence type="ECO:0000313" key="2">
    <source>
        <dbReference type="Proteomes" id="UP000711736"/>
    </source>
</evidence>
<reference evidence="1 2" key="1">
    <citation type="journal article" date="2021" name="Environ. Microbiol.">
        <title>Genetic insights into the dark matter of the mammalian gut microbiota through targeted genome reconstruction.</title>
        <authorList>
            <person name="Lugli G.A."/>
            <person name="Alessandri G."/>
            <person name="Milani C."/>
            <person name="Viappiani A."/>
            <person name="Fontana F."/>
            <person name="Tarracchini C."/>
            <person name="Mancabelli L."/>
            <person name="Argentini C."/>
            <person name="Ruiz L."/>
            <person name="Margolles A."/>
            <person name="van Sinderen D."/>
            <person name="Turroni F."/>
            <person name="Ventura M."/>
        </authorList>
    </citation>
    <scope>NUCLEOTIDE SEQUENCE [LARGE SCALE GENOMIC DNA]</scope>
    <source>
        <strain evidence="1 2">LC6</strain>
    </source>
</reference>
<gene>
    <name evidence="1" type="ORF">JS530_08070</name>
</gene>
<evidence type="ECO:0000313" key="1">
    <source>
        <dbReference type="EMBL" id="MBT1175449.1"/>
    </source>
</evidence>
<dbReference type="RefSeq" id="WP_214376668.1">
    <property type="nucleotide sequence ID" value="NZ_JAFEJU010000005.1"/>
</dbReference>
<accession>A0ABS5UWD1</accession>
<keyword evidence="2" id="KW-1185">Reference proteome</keyword>
<name>A0ABS5UWD1_9BIFI</name>
<organism evidence="1 2">
    <name type="scientific">Bifidobacterium colobi</name>
    <dbReference type="NCBI Taxonomy" id="2809026"/>
    <lineage>
        <taxon>Bacteria</taxon>
        <taxon>Bacillati</taxon>
        <taxon>Actinomycetota</taxon>
        <taxon>Actinomycetes</taxon>
        <taxon>Bifidobacteriales</taxon>
        <taxon>Bifidobacteriaceae</taxon>
        <taxon>Bifidobacterium</taxon>
    </lineage>
</organism>
<comment type="caution">
    <text evidence="1">The sequence shown here is derived from an EMBL/GenBank/DDBJ whole genome shotgun (WGS) entry which is preliminary data.</text>
</comment>